<evidence type="ECO:0000313" key="2">
    <source>
        <dbReference type="Proteomes" id="UP000828048"/>
    </source>
</evidence>
<organism evidence="1 2">
    <name type="scientific">Vaccinium darrowii</name>
    <dbReference type="NCBI Taxonomy" id="229202"/>
    <lineage>
        <taxon>Eukaryota</taxon>
        <taxon>Viridiplantae</taxon>
        <taxon>Streptophyta</taxon>
        <taxon>Embryophyta</taxon>
        <taxon>Tracheophyta</taxon>
        <taxon>Spermatophyta</taxon>
        <taxon>Magnoliopsida</taxon>
        <taxon>eudicotyledons</taxon>
        <taxon>Gunneridae</taxon>
        <taxon>Pentapetalae</taxon>
        <taxon>asterids</taxon>
        <taxon>Ericales</taxon>
        <taxon>Ericaceae</taxon>
        <taxon>Vaccinioideae</taxon>
        <taxon>Vaccinieae</taxon>
        <taxon>Vaccinium</taxon>
    </lineage>
</organism>
<proteinExistence type="predicted"/>
<keyword evidence="2" id="KW-1185">Reference proteome</keyword>
<reference evidence="1 2" key="1">
    <citation type="journal article" date="2021" name="Hortic Res">
        <title>High-quality reference genome and annotation aids understanding of berry development for evergreen blueberry (Vaccinium darrowii).</title>
        <authorList>
            <person name="Yu J."/>
            <person name="Hulse-Kemp A.M."/>
            <person name="Babiker E."/>
            <person name="Staton M."/>
        </authorList>
    </citation>
    <scope>NUCLEOTIDE SEQUENCE [LARGE SCALE GENOMIC DNA]</scope>
    <source>
        <strain evidence="2">cv. NJ 8807/NJ 8810</strain>
        <tissue evidence="1">Young leaf</tissue>
    </source>
</reference>
<evidence type="ECO:0000313" key="1">
    <source>
        <dbReference type="EMBL" id="KAH7843084.1"/>
    </source>
</evidence>
<gene>
    <name evidence="1" type="ORF">Vadar_012453</name>
</gene>
<accession>A0ACB7XQH7</accession>
<dbReference type="Proteomes" id="UP000828048">
    <property type="component" value="Chromosome 1"/>
</dbReference>
<dbReference type="EMBL" id="CM037151">
    <property type="protein sequence ID" value="KAH7843084.1"/>
    <property type="molecule type" value="Genomic_DNA"/>
</dbReference>
<name>A0ACB7XQH7_9ERIC</name>
<protein>
    <submittedName>
        <fullName evidence="1">Uncharacterized protein</fullName>
    </submittedName>
</protein>
<comment type="caution">
    <text evidence="1">The sequence shown here is derived from an EMBL/GenBank/DDBJ whole genome shotgun (WGS) entry which is preliminary data.</text>
</comment>
<sequence length="234" mass="25934">MNHPPNSPAKTFYYSNLVLFSLHLAFLVHTFFSTNLLDLLSPFAASKINPSYSTFQLISTHPILFQFSYLISLFIFPLLSNIIINSSTVSNPRLLITHYFWASLTMYAYNAIAIGHLFIILAASSNAVLLFASGASFFHFLSTDDVSLWRHFMGSVFEPVSTVAAVKKSSRVIWVVNGIFMFLLMESSIDPTISVMPRSSGGRRGSSSSGSSSSDTIRRNVATSVAFVFCKRKI</sequence>